<organism evidence="1 2">
    <name type="scientific">Mesotoga infera</name>
    <dbReference type="NCBI Taxonomy" id="1236046"/>
    <lineage>
        <taxon>Bacteria</taxon>
        <taxon>Thermotogati</taxon>
        <taxon>Thermotogota</taxon>
        <taxon>Thermotogae</taxon>
        <taxon>Kosmotogales</taxon>
        <taxon>Kosmotogaceae</taxon>
        <taxon>Mesotoga</taxon>
    </lineage>
</organism>
<dbReference type="AlphaFoldDB" id="A0A7Z7PNL2"/>
<protein>
    <submittedName>
        <fullName evidence="1">Uncharacterized protein</fullName>
    </submittedName>
</protein>
<evidence type="ECO:0000313" key="2">
    <source>
        <dbReference type="Proteomes" id="UP000250796"/>
    </source>
</evidence>
<gene>
    <name evidence="1" type="ORF">MESINF_0596</name>
</gene>
<dbReference type="Proteomes" id="UP000250796">
    <property type="component" value="Chromosome MESINF"/>
</dbReference>
<name>A0A7Z7PNL2_9BACT</name>
<evidence type="ECO:0000313" key="1">
    <source>
        <dbReference type="EMBL" id="SSC12045.1"/>
    </source>
</evidence>
<proteinExistence type="predicted"/>
<dbReference type="KEGG" id="minf:MESINF_0596"/>
<dbReference type="EMBL" id="LS974202">
    <property type="protein sequence ID" value="SSC12045.1"/>
    <property type="molecule type" value="Genomic_DNA"/>
</dbReference>
<accession>A0A7Z7PNL2</accession>
<keyword evidence="2" id="KW-1185">Reference proteome</keyword>
<reference evidence="1 2" key="1">
    <citation type="submission" date="2017-01" db="EMBL/GenBank/DDBJ databases">
        <authorList>
            <person name="Erauso G."/>
        </authorList>
    </citation>
    <scope>NUCLEOTIDE SEQUENCE [LARGE SCALE GENOMIC DNA]</scope>
    <source>
        <strain evidence="1">MESINF1</strain>
    </source>
</reference>
<sequence length="54" mass="6166">MKGLSSRNALIRDLALPKDGFTLWDEGLKTFFVFREDRDPGWEHARMTGGESLP</sequence>